<protein>
    <submittedName>
        <fullName evidence="1">Uncharacterized protein</fullName>
    </submittedName>
</protein>
<reference evidence="1" key="1">
    <citation type="submission" date="2023-10" db="EMBL/GenBank/DDBJ databases">
        <authorList>
            <person name="Chen Y."/>
            <person name="Shah S."/>
            <person name="Dougan E. K."/>
            <person name="Thang M."/>
            <person name="Chan C."/>
        </authorList>
    </citation>
    <scope>NUCLEOTIDE SEQUENCE [LARGE SCALE GENOMIC DNA]</scope>
</reference>
<accession>A0ABN9YG88</accession>
<sequence>MCWGLARRKRESNTFCSKMATSMLSMSTALSHKAVCFDLTQIACAFAILNFRSDPYMELVADKIGHLMQANRKTVEQLPDWGLCAVSWAFDQLYPAQSAESTFDGVWNKQGTIKGTRMIGDNCNKDGEGGPVYTLNYNGDVASLLANGIVYTGKLVGDGIRIEWSDGDIWDRIRPQPFADFQEKLASEISKESSPAECQRLRMGQNAGVPPARLHYELERFSSAVTLRSR</sequence>
<dbReference type="Proteomes" id="UP001189429">
    <property type="component" value="Unassembled WGS sequence"/>
</dbReference>
<name>A0ABN9YG88_9DINO</name>
<keyword evidence="2" id="KW-1185">Reference proteome</keyword>
<gene>
    <name evidence="1" type="ORF">PCOR1329_LOCUS85180</name>
</gene>
<dbReference type="EMBL" id="CAUYUJ010022546">
    <property type="protein sequence ID" value="CAK0911251.1"/>
    <property type="molecule type" value="Genomic_DNA"/>
</dbReference>
<evidence type="ECO:0000313" key="2">
    <source>
        <dbReference type="Proteomes" id="UP001189429"/>
    </source>
</evidence>
<proteinExistence type="predicted"/>
<organism evidence="1 2">
    <name type="scientific">Prorocentrum cordatum</name>
    <dbReference type="NCBI Taxonomy" id="2364126"/>
    <lineage>
        <taxon>Eukaryota</taxon>
        <taxon>Sar</taxon>
        <taxon>Alveolata</taxon>
        <taxon>Dinophyceae</taxon>
        <taxon>Prorocentrales</taxon>
        <taxon>Prorocentraceae</taxon>
        <taxon>Prorocentrum</taxon>
    </lineage>
</organism>
<evidence type="ECO:0000313" key="1">
    <source>
        <dbReference type="EMBL" id="CAK0911251.1"/>
    </source>
</evidence>
<comment type="caution">
    <text evidence="1">The sequence shown here is derived from an EMBL/GenBank/DDBJ whole genome shotgun (WGS) entry which is preliminary data.</text>
</comment>